<evidence type="ECO:0000313" key="3">
    <source>
        <dbReference type="EMBL" id="MDY3512920.1"/>
    </source>
</evidence>
<dbReference type="InterPro" id="IPR051045">
    <property type="entry name" value="TonB-dependent_transducer"/>
</dbReference>
<dbReference type="SUPFAM" id="SSF74653">
    <property type="entry name" value="TolA/TonB C-terminal domain"/>
    <property type="match status" value="1"/>
</dbReference>
<keyword evidence="1" id="KW-0812">Transmembrane</keyword>
<dbReference type="InterPro" id="IPR037682">
    <property type="entry name" value="TonB_C"/>
</dbReference>
<keyword evidence="1" id="KW-0472">Membrane</keyword>
<dbReference type="GO" id="GO:0031992">
    <property type="term" value="F:energy transducer activity"/>
    <property type="evidence" value="ECO:0007669"/>
    <property type="project" value="TreeGrafter"/>
</dbReference>
<gene>
    <name evidence="3" type="ORF">PG303_06810</name>
</gene>
<evidence type="ECO:0000256" key="1">
    <source>
        <dbReference type="SAM" id="Phobius"/>
    </source>
</evidence>
<feature type="domain" description="TonB C-terminal" evidence="2">
    <location>
        <begin position="212"/>
        <end position="279"/>
    </location>
</feature>
<sequence>MITFSQNQNEQKALNELLFAGRNKAYGAYSLRAEADYYLKKALFSGVAVFGVFIGVTYAYLQTKKVHITTNKGVEIELKPVAPIVKEDKKIVKPIVPKVQSVKKIEKTVEVKTADTRVPTPTANPPIEKPLPSVKTLQTAASGFENKEGIISTTSIAPTKPNIGNGTVTNNTVPEVVKPNNVIETVVDEDAVFMGGIDSFRAKVGENFDYEAMAGEEGLVKAMVTFVVERDGTITNVKAEGQNNMFNKEAEKAIKSVKGKWTPAKIKGEAVRSYFRIPVSIKFE</sequence>
<keyword evidence="1" id="KW-1133">Transmembrane helix</keyword>
<accession>A0AAP6HGK8</accession>
<name>A0AAP6HGK8_RIEAN</name>
<evidence type="ECO:0000313" key="4">
    <source>
        <dbReference type="Proteomes" id="UP001284033"/>
    </source>
</evidence>
<dbReference type="GO" id="GO:0055085">
    <property type="term" value="P:transmembrane transport"/>
    <property type="evidence" value="ECO:0007669"/>
    <property type="project" value="InterPro"/>
</dbReference>
<feature type="transmembrane region" description="Helical" evidence="1">
    <location>
        <begin position="42"/>
        <end position="61"/>
    </location>
</feature>
<comment type="caution">
    <text evidence="3">The sequence shown here is derived from an EMBL/GenBank/DDBJ whole genome shotgun (WGS) entry which is preliminary data.</text>
</comment>
<evidence type="ECO:0000259" key="2">
    <source>
        <dbReference type="Pfam" id="PF03544"/>
    </source>
</evidence>
<dbReference type="Pfam" id="PF03544">
    <property type="entry name" value="TonB_C"/>
    <property type="match status" value="1"/>
</dbReference>
<organism evidence="3 4">
    <name type="scientific">Riemerella anatipestifer</name>
    <name type="common">Moraxella anatipestifer</name>
    <dbReference type="NCBI Taxonomy" id="34085"/>
    <lineage>
        <taxon>Bacteria</taxon>
        <taxon>Pseudomonadati</taxon>
        <taxon>Bacteroidota</taxon>
        <taxon>Flavobacteriia</taxon>
        <taxon>Flavobacteriales</taxon>
        <taxon>Weeksellaceae</taxon>
        <taxon>Riemerella</taxon>
    </lineage>
</organism>
<dbReference type="AlphaFoldDB" id="A0AAP6HGK8"/>
<dbReference type="Proteomes" id="UP001284033">
    <property type="component" value="Unassembled WGS sequence"/>
</dbReference>
<dbReference type="PANTHER" id="PTHR33446">
    <property type="entry name" value="PROTEIN TONB-RELATED"/>
    <property type="match status" value="1"/>
</dbReference>
<dbReference type="PANTHER" id="PTHR33446:SF2">
    <property type="entry name" value="PROTEIN TONB"/>
    <property type="match status" value="1"/>
</dbReference>
<dbReference type="RefSeq" id="WP_154468537.1">
    <property type="nucleotide sequence ID" value="NZ_CP081937.1"/>
</dbReference>
<dbReference type="Gene3D" id="3.30.1150.10">
    <property type="match status" value="1"/>
</dbReference>
<dbReference type="EMBL" id="JAQZHK010000004">
    <property type="protein sequence ID" value="MDY3512920.1"/>
    <property type="molecule type" value="Genomic_DNA"/>
</dbReference>
<proteinExistence type="predicted"/>
<protein>
    <submittedName>
        <fullName evidence="3">Energy transducer TonB</fullName>
    </submittedName>
</protein>
<reference evidence="3" key="1">
    <citation type="submission" date="2023-01" db="EMBL/GenBank/DDBJ databases">
        <title>Genome-based studies on antimicrobial resistance profiles of Riemerella anatipestifer in China, 1994 to 2021.</title>
        <authorList>
            <person name="Yang Z."/>
            <person name="Zhu D."/>
        </authorList>
    </citation>
    <scope>NUCLEOTIDE SEQUENCE</scope>
    <source>
        <strain evidence="3">RCAD1218</strain>
    </source>
</reference>
<dbReference type="GO" id="GO:0098797">
    <property type="term" value="C:plasma membrane protein complex"/>
    <property type="evidence" value="ECO:0007669"/>
    <property type="project" value="TreeGrafter"/>
</dbReference>